<evidence type="ECO:0000256" key="6">
    <source>
        <dbReference type="SAM" id="Phobius"/>
    </source>
</evidence>
<dbReference type="InterPro" id="IPR012902">
    <property type="entry name" value="N_methyl_site"/>
</dbReference>
<dbReference type="PRINTS" id="PR00813">
    <property type="entry name" value="BCTERIALGSPG"/>
</dbReference>
<dbReference type="PANTHER" id="PTHR30093">
    <property type="entry name" value="GENERAL SECRETION PATHWAY PROTEIN G"/>
    <property type="match status" value="1"/>
</dbReference>
<dbReference type="EMBL" id="PCTA01000030">
    <property type="protein sequence ID" value="PIP61325.1"/>
    <property type="molecule type" value="Genomic_DNA"/>
</dbReference>
<evidence type="ECO:0000256" key="2">
    <source>
        <dbReference type="ARBA" id="ARBA00022481"/>
    </source>
</evidence>
<comment type="subcellular location">
    <subcellularLocation>
        <location evidence="1">Membrane</location>
        <topology evidence="1">Single-pass membrane protein</topology>
    </subcellularLocation>
</comment>
<reference evidence="7 8" key="1">
    <citation type="submission" date="2017-09" db="EMBL/GenBank/DDBJ databases">
        <title>Depth-based differentiation of microbial function through sediment-hosted aquifers and enrichment of novel symbionts in the deep terrestrial subsurface.</title>
        <authorList>
            <person name="Probst A.J."/>
            <person name="Ladd B."/>
            <person name="Jarett J.K."/>
            <person name="Geller-Mcgrath D.E."/>
            <person name="Sieber C.M."/>
            <person name="Emerson J.B."/>
            <person name="Anantharaman K."/>
            <person name="Thomas B.C."/>
            <person name="Malmstrom R."/>
            <person name="Stieglmeier M."/>
            <person name="Klingl A."/>
            <person name="Woyke T."/>
            <person name="Ryan C.M."/>
            <person name="Banfield J.F."/>
        </authorList>
    </citation>
    <scope>NUCLEOTIDE SEQUENCE [LARGE SCALE GENOMIC DNA]</scope>
    <source>
        <strain evidence="7">CG22_combo_CG10-13_8_21_14_all_38_20</strain>
    </source>
</reference>
<dbReference type="Gene3D" id="3.30.700.10">
    <property type="entry name" value="Glycoprotein, Type 4 Pilin"/>
    <property type="match status" value="1"/>
</dbReference>
<evidence type="ECO:0000313" key="7">
    <source>
        <dbReference type="EMBL" id="PIP61325.1"/>
    </source>
</evidence>
<feature type="transmembrane region" description="Helical" evidence="6">
    <location>
        <begin position="20"/>
        <end position="46"/>
    </location>
</feature>
<keyword evidence="2" id="KW-0488">Methylation</keyword>
<comment type="caution">
    <text evidence="7">The sequence shown here is derived from an EMBL/GenBank/DDBJ whole genome shotgun (WGS) entry which is preliminary data.</text>
</comment>
<evidence type="ECO:0008006" key="9">
    <source>
        <dbReference type="Google" id="ProtNLM"/>
    </source>
</evidence>
<dbReference type="InterPro" id="IPR000983">
    <property type="entry name" value="Bac_GSPG_pilin"/>
</dbReference>
<dbReference type="GO" id="GO:0016020">
    <property type="term" value="C:membrane"/>
    <property type="evidence" value="ECO:0007669"/>
    <property type="project" value="UniProtKB-SubCell"/>
</dbReference>
<dbReference type="AlphaFoldDB" id="A0A2H0BUG5"/>
<name>A0A2H0BUG5_9BACT</name>
<dbReference type="GO" id="GO:0015627">
    <property type="term" value="C:type II protein secretion system complex"/>
    <property type="evidence" value="ECO:0007669"/>
    <property type="project" value="InterPro"/>
</dbReference>
<dbReference type="InterPro" id="IPR045584">
    <property type="entry name" value="Pilin-like"/>
</dbReference>
<evidence type="ECO:0000256" key="5">
    <source>
        <dbReference type="ARBA" id="ARBA00023136"/>
    </source>
</evidence>
<dbReference type="NCBIfam" id="TIGR02532">
    <property type="entry name" value="IV_pilin_GFxxxE"/>
    <property type="match status" value="1"/>
</dbReference>
<accession>A0A2H0BUG5</accession>
<gene>
    <name evidence="7" type="ORF">COW99_04910</name>
</gene>
<evidence type="ECO:0000256" key="1">
    <source>
        <dbReference type="ARBA" id="ARBA00004167"/>
    </source>
</evidence>
<dbReference type="Pfam" id="PF07963">
    <property type="entry name" value="N_methyl"/>
    <property type="match status" value="1"/>
</dbReference>
<keyword evidence="3 6" id="KW-0812">Transmembrane</keyword>
<dbReference type="SUPFAM" id="SSF54523">
    <property type="entry name" value="Pili subunits"/>
    <property type="match status" value="1"/>
</dbReference>
<keyword evidence="4 6" id="KW-1133">Transmembrane helix</keyword>
<dbReference type="Proteomes" id="UP000231246">
    <property type="component" value="Unassembled WGS sequence"/>
</dbReference>
<evidence type="ECO:0000313" key="8">
    <source>
        <dbReference type="Proteomes" id="UP000231246"/>
    </source>
</evidence>
<organism evidence="7 8">
    <name type="scientific">Candidatus Roizmanbacteria bacterium CG22_combo_CG10-13_8_21_14_all_38_20</name>
    <dbReference type="NCBI Taxonomy" id="1974862"/>
    <lineage>
        <taxon>Bacteria</taxon>
        <taxon>Candidatus Roizmaniibacteriota</taxon>
    </lineage>
</organism>
<evidence type="ECO:0000256" key="4">
    <source>
        <dbReference type="ARBA" id="ARBA00022989"/>
    </source>
</evidence>
<protein>
    <recommendedName>
        <fullName evidence="9">Type II secretion system protein GspG C-terminal domain-containing protein</fullName>
    </recommendedName>
</protein>
<dbReference type="PROSITE" id="PS00409">
    <property type="entry name" value="PROKAR_NTER_METHYL"/>
    <property type="match status" value="1"/>
</dbReference>
<dbReference type="PANTHER" id="PTHR30093:SF44">
    <property type="entry name" value="TYPE II SECRETION SYSTEM CORE PROTEIN G"/>
    <property type="match status" value="1"/>
</dbReference>
<dbReference type="GO" id="GO:0015628">
    <property type="term" value="P:protein secretion by the type II secretion system"/>
    <property type="evidence" value="ECO:0007669"/>
    <property type="project" value="InterPro"/>
</dbReference>
<evidence type="ECO:0000256" key="3">
    <source>
        <dbReference type="ARBA" id="ARBA00022692"/>
    </source>
</evidence>
<sequence>MKSFLRSKNQPKYNVHKKGFTLIELLVVISIIGLLAATGLTSFTSAMVRARDARRRTDIKQISTALQLYYDSYGTYPPHKSI</sequence>
<keyword evidence="5 6" id="KW-0472">Membrane</keyword>
<proteinExistence type="predicted"/>